<evidence type="ECO:0000256" key="2">
    <source>
        <dbReference type="ARBA" id="ARBA00022676"/>
    </source>
</evidence>
<dbReference type="PANTHER" id="PTHR47844:SF1">
    <property type="entry name" value="EXOSTOSIN-LIKE 2"/>
    <property type="match status" value="1"/>
</dbReference>
<gene>
    <name evidence="9" type="ORF">EJ04DRAFT_453054</name>
</gene>
<evidence type="ECO:0000256" key="4">
    <source>
        <dbReference type="ARBA" id="ARBA00022692"/>
    </source>
</evidence>
<evidence type="ECO:0000313" key="9">
    <source>
        <dbReference type="EMBL" id="KAF2726584.1"/>
    </source>
</evidence>
<protein>
    <submittedName>
        <fullName evidence="9">Uncharacterized protein</fullName>
    </submittedName>
</protein>
<dbReference type="Gene3D" id="3.90.550.10">
    <property type="entry name" value="Spore Coat Polysaccharide Biosynthesis Protein SpsA, Chain A"/>
    <property type="match status" value="1"/>
</dbReference>
<dbReference type="EMBL" id="ML996431">
    <property type="protein sequence ID" value="KAF2726584.1"/>
    <property type="molecule type" value="Genomic_DNA"/>
</dbReference>
<reference evidence="9" key="1">
    <citation type="journal article" date="2020" name="Stud. Mycol.">
        <title>101 Dothideomycetes genomes: a test case for predicting lifestyles and emergence of pathogens.</title>
        <authorList>
            <person name="Haridas S."/>
            <person name="Albert R."/>
            <person name="Binder M."/>
            <person name="Bloem J."/>
            <person name="Labutti K."/>
            <person name="Salamov A."/>
            <person name="Andreopoulos B."/>
            <person name="Baker S."/>
            <person name="Barry K."/>
            <person name="Bills G."/>
            <person name="Bluhm B."/>
            <person name="Cannon C."/>
            <person name="Castanera R."/>
            <person name="Culley D."/>
            <person name="Daum C."/>
            <person name="Ezra D."/>
            <person name="Gonzalez J."/>
            <person name="Henrissat B."/>
            <person name="Kuo A."/>
            <person name="Liang C."/>
            <person name="Lipzen A."/>
            <person name="Lutzoni F."/>
            <person name="Magnuson J."/>
            <person name="Mondo S."/>
            <person name="Nolan M."/>
            <person name="Ohm R."/>
            <person name="Pangilinan J."/>
            <person name="Park H.-J."/>
            <person name="Ramirez L."/>
            <person name="Alfaro M."/>
            <person name="Sun H."/>
            <person name="Tritt A."/>
            <person name="Yoshinaga Y."/>
            <person name="Zwiers L.-H."/>
            <person name="Turgeon B."/>
            <person name="Goodwin S."/>
            <person name="Spatafora J."/>
            <person name="Crous P."/>
            <person name="Grigoriev I."/>
        </authorList>
    </citation>
    <scope>NUCLEOTIDE SEQUENCE</scope>
    <source>
        <strain evidence="9">CBS 125425</strain>
    </source>
</reference>
<evidence type="ECO:0000256" key="3">
    <source>
        <dbReference type="ARBA" id="ARBA00022679"/>
    </source>
</evidence>
<evidence type="ECO:0000256" key="8">
    <source>
        <dbReference type="SAM" id="Phobius"/>
    </source>
</evidence>
<dbReference type="CDD" id="cd06434">
    <property type="entry name" value="GT2_HAS"/>
    <property type="match status" value="1"/>
</dbReference>
<organism evidence="9 10">
    <name type="scientific">Polyplosphaeria fusca</name>
    <dbReference type="NCBI Taxonomy" id="682080"/>
    <lineage>
        <taxon>Eukaryota</taxon>
        <taxon>Fungi</taxon>
        <taxon>Dikarya</taxon>
        <taxon>Ascomycota</taxon>
        <taxon>Pezizomycotina</taxon>
        <taxon>Dothideomycetes</taxon>
        <taxon>Pleosporomycetidae</taxon>
        <taxon>Pleosporales</taxon>
        <taxon>Tetraplosphaeriaceae</taxon>
        <taxon>Polyplosphaeria</taxon>
    </lineage>
</organism>
<dbReference type="Pfam" id="PF13641">
    <property type="entry name" value="Glyco_tranf_2_3"/>
    <property type="match status" value="1"/>
</dbReference>
<name>A0A9P4UTX3_9PLEO</name>
<accession>A0A9P4UTX3</accession>
<dbReference type="GO" id="GO:0016757">
    <property type="term" value="F:glycosyltransferase activity"/>
    <property type="evidence" value="ECO:0007669"/>
    <property type="project" value="UniProtKB-KW"/>
</dbReference>
<feature type="transmembrane region" description="Helical" evidence="8">
    <location>
        <begin position="9"/>
        <end position="33"/>
    </location>
</feature>
<keyword evidence="7" id="KW-0325">Glycoprotein</keyword>
<dbReference type="SUPFAM" id="SSF53448">
    <property type="entry name" value="Nucleotide-diphospho-sugar transferases"/>
    <property type="match status" value="1"/>
</dbReference>
<evidence type="ECO:0000256" key="5">
    <source>
        <dbReference type="ARBA" id="ARBA00022989"/>
    </source>
</evidence>
<dbReference type="GO" id="GO:0016020">
    <property type="term" value="C:membrane"/>
    <property type="evidence" value="ECO:0007669"/>
    <property type="project" value="UniProtKB-SubCell"/>
</dbReference>
<dbReference type="InterPro" id="IPR029044">
    <property type="entry name" value="Nucleotide-diphossugar_trans"/>
</dbReference>
<keyword evidence="5 8" id="KW-1133">Transmembrane helix</keyword>
<comment type="caution">
    <text evidence="9">The sequence shown here is derived from an EMBL/GenBank/DDBJ whole genome shotgun (WGS) entry which is preliminary data.</text>
</comment>
<dbReference type="OrthoDB" id="2849215at2759"/>
<dbReference type="InterPro" id="IPR052427">
    <property type="entry name" value="Glycosyltrans_GT2/GT47"/>
</dbReference>
<dbReference type="AlphaFoldDB" id="A0A9P4UTX3"/>
<dbReference type="PANTHER" id="PTHR47844">
    <property type="entry name" value="SYNTHASE CPS1, PUTATIVE (AFU_ORTHOLOGUE AFUA_7G02500)-RELATED"/>
    <property type="match status" value="1"/>
</dbReference>
<keyword evidence="10" id="KW-1185">Reference proteome</keyword>
<evidence type="ECO:0000313" key="10">
    <source>
        <dbReference type="Proteomes" id="UP000799444"/>
    </source>
</evidence>
<evidence type="ECO:0000256" key="7">
    <source>
        <dbReference type="ARBA" id="ARBA00023180"/>
    </source>
</evidence>
<proteinExistence type="predicted"/>
<sequence>MINLSLDKFVFVFLFLFRYFRLFVHLLSFWVLYRPKPIPKHPKIGTKDCTVVIPTIDPQNSWFTKCLESIAANHPGAIYIVTVGNSLLEQTERIVHPIRTRYPNLHIEVSSCPIASKRIQLAHVIPKIPASTKVIALVDDHVTWPSTAFLRTALAPFEEPNVGLVGTNKRVVRLDHGSGLSGLWGGFWNFLGAVYLERHNFEIRATSSIDGGVFVISGRTSLHRASILRDPAFLHSFQNEKVLGFGPIAADDDNHITRWNVRHGWDIRIQYCEDAMIETTVGEYPRYLSQCLRWVRTTWRSNSCTLFTDRTVWKRQPWSVYAIHLTSLVNFALFYDAGLIYSLKQTAWAKENGIVVTYLILWIFASKMIKLVPYFLRHPHDLIYIPGYILFAYYHSLIKLWALVTFGSNAWCGRNLAAVEAADVEKR</sequence>
<feature type="transmembrane region" description="Helical" evidence="8">
    <location>
        <begin position="318"/>
        <end position="343"/>
    </location>
</feature>
<keyword evidence="3" id="KW-0808">Transferase</keyword>
<keyword evidence="2" id="KW-0328">Glycosyltransferase</keyword>
<feature type="transmembrane region" description="Helical" evidence="8">
    <location>
        <begin position="382"/>
        <end position="404"/>
    </location>
</feature>
<keyword evidence="4 8" id="KW-0812">Transmembrane</keyword>
<dbReference type="Proteomes" id="UP000799444">
    <property type="component" value="Unassembled WGS sequence"/>
</dbReference>
<evidence type="ECO:0000256" key="6">
    <source>
        <dbReference type="ARBA" id="ARBA00023136"/>
    </source>
</evidence>
<keyword evidence="6 8" id="KW-0472">Membrane</keyword>
<comment type="subcellular location">
    <subcellularLocation>
        <location evidence="1">Membrane</location>
    </subcellularLocation>
</comment>
<feature type="transmembrane region" description="Helical" evidence="8">
    <location>
        <begin position="355"/>
        <end position="376"/>
    </location>
</feature>
<evidence type="ECO:0000256" key="1">
    <source>
        <dbReference type="ARBA" id="ARBA00004370"/>
    </source>
</evidence>